<dbReference type="AlphaFoldDB" id="W4LAX6"/>
<sequence length="206" mass="23433">MIYEMRTYTLKPGSVAQWEANFAAGLPSRTKYSELGGLWHTEIGPLNQVVHIWPYEDLQQRTEIRAKASQEPDWPPKGGELLLNMESEIFIPAPFSPKLGGGQKLGNIYEMRIYQYQVGSMPTVLERWGEALKGGRLELSPIAACMYSDIGDLNVWIHIWPYKDLAERARIRAESQKLDTWPPKTREFLVAQQTKILLPADCSPMA</sequence>
<dbReference type="InterPro" id="IPR012577">
    <property type="entry name" value="NIPSNAP"/>
</dbReference>
<evidence type="ECO:0000313" key="4">
    <source>
        <dbReference type="Proteomes" id="UP000019141"/>
    </source>
</evidence>
<feature type="domain" description="NIPSNAP" evidence="2">
    <location>
        <begin position="109"/>
        <end position="204"/>
    </location>
</feature>
<dbReference type="PANTHER" id="PTHR21017:SF17">
    <property type="entry name" value="PROTEIN NIPSNAP"/>
    <property type="match status" value="1"/>
</dbReference>
<accession>W4LAX6</accession>
<comment type="caution">
    <text evidence="3">The sequence shown here is derived from an EMBL/GenBank/DDBJ whole genome shotgun (WGS) entry which is preliminary data.</text>
</comment>
<gene>
    <name evidence="3" type="ORF">ETSY1_33075</name>
</gene>
<dbReference type="HOGENOM" id="CLU_085919_1_0_7"/>
<keyword evidence="4" id="KW-1185">Reference proteome</keyword>
<feature type="domain" description="NIPSNAP" evidence="2">
    <location>
        <begin position="3"/>
        <end position="97"/>
    </location>
</feature>
<dbReference type="PANTHER" id="PTHR21017">
    <property type="entry name" value="NIPSNAP-RELATED"/>
    <property type="match status" value="1"/>
</dbReference>
<dbReference type="EMBL" id="AZHW01000994">
    <property type="protein sequence ID" value="ETW94855.1"/>
    <property type="molecule type" value="Genomic_DNA"/>
</dbReference>
<dbReference type="Pfam" id="PF07978">
    <property type="entry name" value="NIPSNAP"/>
    <property type="match status" value="2"/>
</dbReference>
<dbReference type="InterPro" id="IPR051557">
    <property type="entry name" value="NipSnap_domain"/>
</dbReference>
<organism evidence="3 4">
    <name type="scientific">Entotheonella factor</name>
    <dbReference type="NCBI Taxonomy" id="1429438"/>
    <lineage>
        <taxon>Bacteria</taxon>
        <taxon>Pseudomonadati</taxon>
        <taxon>Nitrospinota/Tectimicrobiota group</taxon>
        <taxon>Candidatus Tectimicrobiota</taxon>
        <taxon>Candidatus Entotheonellia</taxon>
        <taxon>Candidatus Entotheonellales</taxon>
        <taxon>Candidatus Entotheonellaceae</taxon>
        <taxon>Candidatus Entotheonella</taxon>
    </lineage>
</organism>
<dbReference type="Proteomes" id="UP000019141">
    <property type="component" value="Unassembled WGS sequence"/>
</dbReference>
<comment type="similarity">
    <text evidence="1">Belongs to the NipSnap family.</text>
</comment>
<protein>
    <recommendedName>
        <fullName evidence="2">NIPSNAP domain-containing protein</fullName>
    </recommendedName>
</protein>
<dbReference type="SUPFAM" id="SSF54909">
    <property type="entry name" value="Dimeric alpha+beta barrel"/>
    <property type="match status" value="2"/>
</dbReference>
<proteinExistence type="inferred from homology"/>
<evidence type="ECO:0000313" key="3">
    <source>
        <dbReference type="EMBL" id="ETW94855.1"/>
    </source>
</evidence>
<name>W4LAX6_ENTF1</name>
<dbReference type="Gene3D" id="3.30.70.100">
    <property type="match status" value="2"/>
</dbReference>
<evidence type="ECO:0000259" key="2">
    <source>
        <dbReference type="Pfam" id="PF07978"/>
    </source>
</evidence>
<evidence type="ECO:0000256" key="1">
    <source>
        <dbReference type="ARBA" id="ARBA00005291"/>
    </source>
</evidence>
<reference evidence="3 4" key="1">
    <citation type="journal article" date="2014" name="Nature">
        <title>An environmental bacterial taxon with a large and distinct metabolic repertoire.</title>
        <authorList>
            <person name="Wilson M.C."/>
            <person name="Mori T."/>
            <person name="Ruckert C."/>
            <person name="Uria A.R."/>
            <person name="Helf M.J."/>
            <person name="Takada K."/>
            <person name="Gernert C."/>
            <person name="Steffens U.A."/>
            <person name="Heycke N."/>
            <person name="Schmitt S."/>
            <person name="Rinke C."/>
            <person name="Helfrich E.J."/>
            <person name="Brachmann A.O."/>
            <person name="Gurgui C."/>
            <person name="Wakimoto T."/>
            <person name="Kracht M."/>
            <person name="Crusemann M."/>
            <person name="Hentschel U."/>
            <person name="Abe I."/>
            <person name="Matsunaga S."/>
            <person name="Kalinowski J."/>
            <person name="Takeyama H."/>
            <person name="Piel J."/>
        </authorList>
    </citation>
    <scope>NUCLEOTIDE SEQUENCE [LARGE SCALE GENOMIC DNA]</scope>
    <source>
        <strain evidence="4">TSY1</strain>
    </source>
</reference>
<dbReference type="InterPro" id="IPR011008">
    <property type="entry name" value="Dimeric_a/b-barrel"/>
</dbReference>